<accession>A0ABS1TQY0</accession>
<sequence>MKKLEISGHAAIGGRVKAEEVRVKGILKVAKDCETEIFKAESQFIIGGLLNAEHIEIQIYGECTAKEIGYQTIKVKYESFHSSGGFEIKGLLTAETINIALRFGSSNAEEIGGGKITVKRKKNSLFPFGKETGSLQTKVIEGDDIYLENTTADIVRGNKIKIGPGCIIGTVEYRTDFQQDPDSTVKTVSGTK</sequence>
<gene>
    <name evidence="1" type="ORF">JK635_14825</name>
</gene>
<keyword evidence="2" id="KW-1185">Reference proteome</keyword>
<organism evidence="1 2">
    <name type="scientific">Neobacillus paridis</name>
    <dbReference type="NCBI Taxonomy" id="2803862"/>
    <lineage>
        <taxon>Bacteria</taxon>
        <taxon>Bacillati</taxon>
        <taxon>Bacillota</taxon>
        <taxon>Bacilli</taxon>
        <taxon>Bacillales</taxon>
        <taxon>Bacillaceae</taxon>
        <taxon>Neobacillus</taxon>
    </lineage>
</organism>
<evidence type="ECO:0000313" key="2">
    <source>
        <dbReference type="Proteomes" id="UP000623967"/>
    </source>
</evidence>
<dbReference type="RefSeq" id="WP_202654721.1">
    <property type="nucleotide sequence ID" value="NZ_JAESWB010000211.1"/>
</dbReference>
<evidence type="ECO:0000313" key="1">
    <source>
        <dbReference type="EMBL" id="MBL4953464.1"/>
    </source>
</evidence>
<comment type="caution">
    <text evidence="1">The sequence shown here is derived from an EMBL/GenBank/DDBJ whole genome shotgun (WGS) entry which is preliminary data.</text>
</comment>
<name>A0ABS1TQY0_9BACI</name>
<dbReference type="EMBL" id="JAESWB010000211">
    <property type="protein sequence ID" value="MBL4953464.1"/>
    <property type="molecule type" value="Genomic_DNA"/>
</dbReference>
<protein>
    <submittedName>
        <fullName evidence="1">Cytoplasmic protein</fullName>
    </submittedName>
</protein>
<reference evidence="1 2" key="1">
    <citation type="submission" date="2021-01" db="EMBL/GenBank/DDBJ databases">
        <title>Genome public.</title>
        <authorList>
            <person name="Liu C."/>
            <person name="Sun Q."/>
        </authorList>
    </citation>
    <scope>NUCLEOTIDE SEQUENCE [LARGE SCALE GENOMIC DNA]</scope>
    <source>
        <strain evidence="1 2">YIM B02564</strain>
    </source>
</reference>
<dbReference type="Proteomes" id="UP000623967">
    <property type="component" value="Unassembled WGS sequence"/>
</dbReference>
<proteinExistence type="predicted"/>